<dbReference type="Proteomes" id="UP000007590">
    <property type="component" value="Chromosome"/>
</dbReference>
<dbReference type="KEGG" id="scn:Solca_2326"/>
<evidence type="ECO:0000313" key="2">
    <source>
        <dbReference type="EMBL" id="AFD07368.1"/>
    </source>
</evidence>
<evidence type="ECO:0000256" key="1">
    <source>
        <dbReference type="SAM" id="Phobius"/>
    </source>
</evidence>
<organism evidence="2 3">
    <name type="scientific">Solitalea canadensis (strain ATCC 29591 / DSM 3403 / JCM 21819 / LMG 8368 / NBRC 15130 / NCIMB 12057 / USAM 9D)</name>
    <name type="common">Flexibacter canadensis</name>
    <dbReference type="NCBI Taxonomy" id="929556"/>
    <lineage>
        <taxon>Bacteria</taxon>
        <taxon>Pseudomonadati</taxon>
        <taxon>Bacteroidota</taxon>
        <taxon>Sphingobacteriia</taxon>
        <taxon>Sphingobacteriales</taxon>
        <taxon>Sphingobacteriaceae</taxon>
        <taxon>Solitalea</taxon>
    </lineage>
</organism>
<gene>
    <name evidence="2" type="ordered locus">Solca_2326</name>
</gene>
<dbReference type="AlphaFoldDB" id="H8KRA1"/>
<protein>
    <submittedName>
        <fullName evidence="2">Uncharacterized protein</fullName>
    </submittedName>
</protein>
<reference evidence="2" key="1">
    <citation type="submission" date="2012-02" db="EMBL/GenBank/DDBJ databases">
        <title>The complete genome of Solitalea canadensis DSM 3403.</title>
        <authorList>
            <consortium name="US DOE Joint Genome Institute (JGI-PGF)"/>
            <person name="Lucas S."/>
            <person name="Copeland A."/>
            <person name="Lapidus A."/>
            <person name="Glavina del Rio T."/>
            <person name="Dalin E."/>
            <person name="Tice H."/>
            <person name="Bruce D."/>
            <person name="Goodwin L."/>
            <person name="Pitluck S."/>
            <person name="Peters L."/>
            <person name="Ovchinnikova G."/>
            <person name="Lu M."/>
            <person name="Kyrpides N."/>
            <person name="Mavromatis K."/>
            <person name="Ivanova N."/>
            <person name="Brettin T."/>
            <person name="Detter J.C."/>
            <person name="Han C."/>
            <person name="Larimer F."/>
            <person name="Land M."/>
            <person name="Hauser L."/>
            <person name="Markowitz V."/>
            <person name="Cheng J.-F."/>
            <person name="Hugenholtz P."/>
            <person name="Woyke T."/>
            <person name="Wu D."/>
            <person name="Spring S."/>
            <person name="Schroeder M."/>
            <person name="Kopitz M."/>
            <person name="Brambilla E."/>
            <person name="Klenk H.-P."/>
            <person name="Eisen J.A."/>
        </authorList>
    </citation>
    <scope>NUCLEOTIDE SEQUENCE</scope>
    <source>
        <strain evidence="2">DSM 3403</strain>
    </source>
</reference>
<feature type="transmembrane region" description="Helical" evidence="1">
    <location>
        <begin position="6"/>
        <end position="29"/>
    </location>
</feature>
<accession>H8KRA1</accession>
<keyword evidence="1" id="KW-0812">Transmembrane</keyword>
<dbReference type="HOGENOM" id="CLU_3140752_0_0_10"/>
<sequence>MILNMQFLISLINNAIGLLFYIILIVYFVHKHQFIEINMSLKNRAEMIY</sequence>
<keyword evidence="1" id="KW-1133">Transmembrane helix</keyword>
<keyword evidence="3" id="KW-1185">Reference proteome</keyword>
<evidence type="ECO:0000313" key="3">
    <source>
        <dbReference type="Proteomes" id="UP000007590"/>
    </source>
</evidence>
<dbReference type="EMBL" id="CP003349">
    <property type="protein sequence ID" value="AFD07368.1"/>
    <property type="molecule type" value="Genomic_DNA"/>
</dbReference>
<keyword evidence="1" id="KW-0472">Membrane</keyword>
<proteinExistence type="predicted"/>
<name>H8KRA1_SOLCM</name>
<dbReference type="STRING" id="929556.Solca_2326"/>